<dbReference type="Gene3D" id="3.30.460.10">
    <property type="entry name" value="Beta Polymerase, domain 2"/>
    <property type="match status" value="1"/>
</dbReference>
<dbReference type="STRING" id="478820.A0A196SFX8"/>
<gene>
    <name evidence="2" type="ORF">AV274_2281</name>
</gene>
<dbReference type="GO" id="GO:0043634">
    <property type="term" value="P:polyadenylation-dependent ncRNA catabolic process"/>
    <property type="evidence" value="ECO:0007669"/>
    <property type="project" value="TreeGrafter"/>
</dbReference>
<name>A0A196SFX8_BLAHN</name>
<dbReference type="Gene3D" id="1.10.1410.10">
    <property type="match status" value="1"/>
</dbReference>
<reference evidence="2 3" key="1">
    <citation type="submission" date="2016-05" db="EMBL/GenBank/DDBJ databases">
        <title>Nuclear genome of Blastocystis sp. subtype 1 NandII.</title>
        <authorList>
            <person name="Gentekaki E."/>
            <person name="Curtis B."/>
            <person name="Stairs C."/>
            <person name="Eme L."/>
            <person name="Herman E."/>
            <person name="Klimes V."/>
            <person name="Arias M.C."/>
            <person name="Elias M."/>
            <person name="Hilliou F."/>
            <person name="Klute M."/>
            <person name="Malik S.-B."/>
            <person name="Pightling A."/>
            <person name="Rachubinski R."/>
            <person name="Salas D."/>
            <person name="Schlacht A."/>
            <person name="Suga H."/>
            <person name="Archibald J."/>
            <person name="Ball S.G."/>
            <person name="Clark G."/>
            <person name="Dacks J."/>
            <person name="Van Der Giezen M."/>
            <person name="Tsaousis A."/>
            <person name="Roger A."/>
        </authorList>
    </citation>
    <scope>NUCLEOTIDE SEQUENCE [LARGE SCALE GENOMIC DNA]</scope>
    <source>
        <strain evidence="3">ATCC 50177 / NandII</strain>
    </source>
</reference>
<dbReference type="SUPFAM" id="SSF81301">
    <property type="entry name" value="Nucleotidyltransferase"/>
    <property type="match status" value="1"/>
</dbReference>
<dbReference type="GO" id="GO:0031499">
    <property type="term" value="C:TRAMP complex"/>
    <property type="evidence" value="ECO:0007669"/>
    <property type="project" value="TreeGrafter"/>
</dbReference>
<keyword evidence="2" id="KW-0808">Transferase</keyword>
<dbReference type="GO" id="GO:1990817">
    <property type="term" value="F:poly(A) RNA polymerase activity"/>
    <property type="evidence" value="ECO:0007669"/>
    <property type="project" value="InterPro"/>
</dbReference>
<comment type="caution">
    <text evidence="2">The sequence shown here is derived from an EMBL/GenBank/DDBJ whole genome shotgun (WGS) entry which is preliminary data.</text>
</comment>
<dbReference type="Pfam" id="PF22600">
    <property type="entry name" value="MTPAP-like_central"/>
    <property type="match status" value="1"/>
</dbReference>
<dbReference type="GO" id="GO:0005730">
    <property type="term" value="C:nucleolus"/>
    <property type="evidence" value="ECO:0007669"/>
    <property type="project" value="TreeGrafter"/>
</dbReference>
<dbReference type="GO" id="GO:0031123">
    <property type="term" value="P:RNA 3'-end processing"/>
    <property type="evidence" value="ECO:0007669"/>
    <property type="project" value="TreeGrafter"/>
</dbReference>
<dbReference type="EMBL" id="LXWW01000106">
    <property type="protein sequence ID" value="OAO15965.1"/>
    <property type="molecule type" value="Genomic_DNA"/>
</dbReference>
<dbReference type="Proteomes" id="UP000078348">
    <property type="component" value="Unassembled WGS sequence"/>
</dbReference>
<dbReference type="AlphaFoldDB" id="A0A196SFX8"/>
<protein>
    <submittedName>
        <fullName evidence="2">Nucleotidyltransferase family protein</fullName>
    </submittedName>
</protein>
<sequence length="522" mass="60116">MFSYAFLTALTNRDMKPLFMRVTNNSFLQERQNVNADMPFNYRYYKGTRSFTFQEHLLLEFWNSFLSPSVRIVLIRDYFQLSACSSEVSSYVLGVLESNKWQLQCLYNTPVLVFFNQVMIQEFRQLMGYIERMRKVMGGFFLPTASYPMVESEMIYRHLQEGAMDMDGGYRPVPSRDHTFKGISLSERENPALMEKLGSDLLEFTEWCQSRSSWRRRGYLVVVNELTRIIHKEFAQAQIELYGSSRTGLMIPSSDVDIVIVDNTSLLEKVASLLTDIPWIREVRHIKGSVQVVKVVIDQTVMSNTTLIPTLENDVLVVDITQISTSHTGITTAVTIKNKLNRSWELTPLILFVKELLYENQLNSAYEGGMNSVAAVIVAMAYFHDWKESGNHQTDEEYNVSYKKKKQELGNLIVGLLYYLGFEFNYVKMGVSADLGFFNREALAKQITSSALFETDPIVVIDPMNPSNNLGKSCFNVYRIKTLFRNTYIQLISNIDQECENPLLKLLGVTEQCQAFLDHYCR</sequence>
<dbReference type="InterPro" id="IPR054708">
    <property type="entry name" value="MTPAP-like_central"/>
</dbReference>
<dbReference type="GO" id="GO:0003729">
    <property type="term" value="F:mRNA binding"/>
    <property type="evidence" value="ECO:0007669"/>
    <property type="project" value="TreeGrafter"/>
</dbReference>
<dbReference type="InterPro" id="IPR043519">
    <property type="entry name" value="NT_sf"/>
</dbReference>
<proteinExistence type="predicted"/>
<dbReference type="SUPFAM" id="SSF81631">
    <property type="entry name" value="PAP/OAS1 substrate-binding domain"/>
    <property type="match status" value="1"/>
</dbReference>
<feature type="domain" description="Poly(A) RNA polymerase mitochondrial-like central palm" evidence="1">
    <location>
        <begin position="221"/>
        <end position="296"/>
    </location>
</feature>
<organism evidence="2 3">
    <name type="scientific">Blastocystis sp. subtype 1 (strain ATCC 50177 / NandII)</name>
    <dbReference type="NCBI Taxonomy" id="478820"/>
    <lineage>
        <taxon>Eukaryota</taxon>
        <taxon>Sar</taxon>
        <taxon>Stramenopiles</taxon>
        <taxon>Bigyra</taxon>
        <taxon>Opalozoa</taxon>
        <taxon>Opalinata</taxon>
        <taxon>Blastocystidae</taxon>
        <taxon>Blastocystis</taxon>
    </lineage>
</organism>
<evidence type="ECO:0000259" key="1">
    <source>
        <dbReference type="Pfam" id="PF22600"/>
    </source>
</evidence>
<accession>A0A196SFX8</accession>
<evidence type="ECO:0000313" key="3">
    <source>
        <dbReference type="Proteomes" id="UP000078348"/>
    </source>
</evidence>
<dbReference type="PANTHER" id="PTHR23092">
    <property type="entry name" value="POLY(A) RNA POLYMERASE"/>
    <property type="match status" value="1"/>
</dbReference>
<dbReference type="InterPro" id="IPR045862">
    <property type="entry name" value="Trf4-like"/>
</dbReference>
<dbReference type="CDD" id="cd05402">
    <property type="entry name" value="NT_PAP_TUTase"/>
    <property type="match status" value="1"/>
</dbReference>
<dbReference type="OrthoDB" id="273917at2759"/>
<evidence type="ECO:0000313" key="2">
    <source>
        <dbReference type="EMBL" id="OAO15965.1"/>
    </source>
</evidence>
<dbReference type="PANTHER" id="PTHR23092:SF15">
    <property type="entry name" value="INACTIVE NON-CANONICAL POLY(A) RNA POLYMERASE PROTEIN TRF4-2-RELATED"/>
    <property type="match status" value="1"/>
</dbReference>
<keyword evidence="3" id="KW-1185">Reference proteome</keyword>